<sequence>MSYNPLTCHEAMFTKLFGLVKQLVLFGRYVGACMPAEPCLHHDQSPLTDFHY</sequence>
<accession>A0A0B6ZCS3</accession>
<proteinExistence type="predicted"/>
<name>A0A0B6ZCS3_9EUPU</name>
<organism evidence="1">
    <name type="scientific">Arion vulgaris</name>
    <dbReference type="NCBI Taxonomy" id="1028688"/>
    <lineage>
        <taxon>Eukaryota</taxon>
        <taxon>Metazoa</taxon>
        <taxon>Spiralia</taxon>
        <taxon>Lophotrochozoa</taxon>
        <taxon>Mollusca</taxon>
        <taxon>Gastropoda</taxon>
        <taxon>Heterobranchia</taxon>
        <taxon>Euthyneura</taxon>
        <taxon>Panpulmonata</taxon>
        <taxon>Eupulmonata</taxon>
        <taxon>Stylommatophora</taxon>
        <taxon>Helicina</taxon>
        <taxon>Arionoidea</taxon>
        <taxon>Arionidae</taxon>
        <taxon>Arion</taxon>
    </lineage>
</organism>
<evidence type="ECO:0000313" key="1">
    <source>
        <dbReference type="EMBL" id="CEK66379.1"/>
    </source>
</evidence>
<gene>
    <name evidence="1" type="primary">ORF58475</name>
</gene>
<protein>
    <submittedName>
        <fullName evidence="1">Uncharacterized protein</fullName>
    </submittedName>
</protein>
<dbReference type="EMBL" id="HACG01019514">
    <property type="protein sequence ID" value="CEK66379.1"/>
    <property type="molecule type" value="Transcribed_RNA"/>
</dbReference>
<dbReference type="AlphaFoldDB" id="A0A0B6ZCS3"/>
<reference evidence="1" key="1">
    <citation type="submission" date="2014-12" db="EMBL/GenBank/DDBJ databases">
        <title>Insight into the proteome of Arion vulgaris.</title>
        <authorList>
            <person name="Aradska J."/>
            <person name="Bulat T."/>
            <person name="Smidak R."/>
            <person name="Sarate P."/>
            <person name="Gangsoo J."/>
            <person name="Sialana F."/>
            <person name="Bilban M."/>
            <person name="Lubec G."/>
        </authorList>
    </citation>
    <scope>NUCLEOTIDE SEQUENCE</scope>
    <source>
        <tissue evidence="1">Skin</tissue>
    </source>
</reference>